<feature type="transmembrane region" description="Helical" evidence="2">
    <location>
        <begin position="103"/>
        <end position="123"/>
    </location>
</feature>
<keyword evidence="2" id="KW-1133">Transmembrane helix</keyword>
<dbReference type="AlphaFoldDB" id="A0A089QH58"/>
<name>A0A089QH58_9LACO</name>
<evidence type="ECO:0000259" key="3">
    <source>
        <dbReference type="Pfam" id="PF12773"/>
    </source>
</evidence>
<evidence type="ECO:0000256" key="1">
    <source>
        <dbReference type="SAM" id="MobiDB-lite"/>
    </source>
</evidence>
<feature type="domain" description="DZANK-type" evidence="3">
    <location>
        <begin position="4"/>
        <end position="55"/>
    </location>
</feature>
<sequence>MKKCNKCGTVNSKDAIFCENCGTKLDESLLTEKKKECKNCRYLNEENAAFCENCGSSLNENQQKDFEDVSIEDKQAEESKIPSKVSSTKQTDRRSRKNTEIKMSLIFVAIIVVIVAIMGFVYLKGNKYIQFIENNDRTTLKKNSSSSKESSSANSKKRSNSAKLSKETYNAKKNQQNVDVTNLTVPQCLLWALSERYSGQNADEQSWDKLKDSIDSAEVIPATKSNDNYVHIYFKYGSEDCNYYIDGNYDLCSEDGEIVSRYPTEFENKKANNYIMNRY</sequence>
<keyword evidence="2" id="KW-0472">Membrane</keyword>
<protein>
    <recommendedName>
        <fullName evidence="3">DZANK-type domain-containing protein</fullName>
    </recommendedName>
</protein>
<dbReference type="EMBL" id="CP007646">
    <property type="protein sequence ID" value="AIR11193.1"/>
    <property type="molecule type" value="Genomic_DNA"/>
</dbReference>
<evidence type="ECO:0000256" key="2">
    <source>
        <dbReference type="SAM" id="Phobius"/>
    </source>
</evidence>
<feature type="region of interest" description="Disordered" evidence="1">
    <location>
        <begin position="139"/>
        <end position="166"/>
    </location>
</feature>
<feature type="region of interest" description="Disordered" evidence="1">
    <location>
        <begin position="73"/>
        <end position="95"/>
    </location>
</feature>
<evidence type="ECO:0000313" key="4">
    <source>
        <dbReference type="EMBL" id="AIR11193.1"/>
    </source>
</evidence>
<evidence type="ECO:0000313" key="5">
    <source>
        <dbReference type="Proteomes" id="UP000029488"/>
    </source>
</evidence>
<dbReference type="InterPro" id="IPR025874">
    <property type="entry name" value="DZR"/>
</dbReference>
<dbReference type="Pfam" id="PF12773">
    <property type="entry name" value="DZR"/>
    <property type="match status" value="1"/>
</dbReference>
<feature type="compositionally biased region" description="Low complexity" evidence="1">
    <location>
        <begin position="141"/>
        <end position="154"/>
    </location>
</feature>
<keyword evidence="2" id="KW-0812">Transmembrane</keyword>
<accession>A0A089QH58</accession>
<gene>
    <name evidence="4" type="ORF">LSJ_1543c</name>
</gene>
<dbReference type="KEGG" id="lsj:LSJ_1543c"/>
<reference evidence="4 5" key="1">
    <citation type="journal article" date="2014" name="BMC Genomics">
        <title>Unusual genome complexity in Lactobacillus salivarius JCM1046.</title>
        <authorList>
            <person name="Raftis E.J."/>
            <person name="Forde B.M."/>
            <person name="Claesson M.J."/>
            <person name="O'Toole P.W."/>
        </authorList>
    </citation>
    <scope>NUCLEOTIDE SEQUENCE [LARGE SCALE GENOMIC DNA]</scope>
    <source>
        <strain evidence="4 5">JCM1046</strain>
    </source>
</reference>
<dbReference type="RefSeq" id="WP_080739347.1">
    <property type="nucleotide sequence ID" value="NZ_CP007646.1"/>
</dbReference>
<organism evidence="4 5">
    <name type="scientific">Ligilactobacillus salivarius</name>
    <dbReference type="NCBI Taxonomy" id="1624"/>
    <lineage>
        <taxon>Bacteria</taxon>
        <taxon>Bacillati</taxon>
        <taxon>Bacillota</taxon>
        <taxon>Bacilli</taxon>
        <taxon>Lactobacillales</taxon>
        <taxon>Lactobacillaceae</taxon>
        <taxon>Ligilactobacillus</taxon>
    </lineage>
</organism>
<proteinExistence type="predicted"/>
<dbReference type="Proteomes" id="UP000029488">
    <property type="component" value="Chromosome"/>
</dbReference>